<keyword evidence="5 8" id="KW-1133">Transmembrane helix</keyword>
<name>A0A7W7W883_9ACTN</name>
<feature type="domain" description="Major facilitator superfamily (MFS) profile" evidence="9">
    <location>
        <begin position="15"/>
        <end position="470"/>
    </location>
</feature>
<feature type="transmembrane region" description="Helical" evidence="8">
    <location>
        <begin position="228"/>
        <end position="250"/>
    </location>
</feature>
<keyword evidence="6 8" id="KW-0472">Membrane</keyword>
<evidence type="ECO:0000313" key="10">
    <source>
        <dbReference type="EMBL" id="MBB4936824.1"/>
    </source>
</evidence>
<evidence type="ECO:0000256" key="8">
    <source>
        <dbReference type="SAM" id="Phobius"/>
    </source>
</evidence>
<evidence type="ECO:0000256" key="2">
    <source>
        <dbReference type="ARBA" id="ARBA00022448"/>
    </source>
</evidence>
<evidence type="ECO:0000256" key="5">
    <source>
        <dbReference type="ARBA" id="ARBA00022989"/>
    </source>
</evidence>
<keyword evidence="2" id="KW-0813">Transport</keyword>
<dbReference type="SUPFAM" id="SSF103473">
    <property type="entry name" value="MFS general substrate transporter"/>
    <property type="match status" value="1"/>
</dbReference>
<feature type="transmembrane region" description="Helical" evidence="8">
    <location>
        <begin position="307"/>
        <end position="324"/>
    </location>
</feature>
<proteinExistence type="predicted"/>
<keyword evidence="4 8" id="KW-0812">Transmembrane</keyword>
<evidence type="ECO:0000256" key="6">
    <source>
        <dbReference type="ARBA" id="ARBA00023136"/>
    </source>
</evidence>
<feature type="transmembrane region" description="Helical" evidence="8">
    <location>
        <begin position="365"/>
        <end position="388"/>
    </location>
</feature>
<dbReference type="Pfam" id="PF07690">
    <property type="entry name" value="MFS_1"/>
    <property type="match status" value="1"/>
</dbReference>
<feature type="transmembrane region" description="Helical" evidence="8">
    <location>
        <begin position="271"/>
        <end position="295"/>
    </location>
</feature>
<evidence type="ECO:0000256" key="7">
    <source>
        <dbReference type="SAM" id="MobiDB-lite"/>
    </source>
</evidence>
<keyword evidence="3" id="KW-1003">Cell membrane</keyword>
<dbReference type="Proteomes" id="UP000534286">
    <property type="component" value="Unassembled WGS sequence"/>
</dbReference>
<organism evidence="10 11">
    <name type="scientific">Streptosporangium album</name>
    <dbReference type="NCBI Taxonomy" id="47479"/>
    <lineage>
        <taxon>Bacteria</taxon>
        <taxon>Bacillati</taxon>
        <taxon>Actinomycetota</taxon>
        <taxon>Actinomycetes</taxon>
        <taxon>Streptosporangiales</taxon>
        <taxon>Streptosporangiaceae</taxon>
        <taxon>Streptosporangium</taxon>
    </lineage>
</organism>
<feature type="transmembrane region" description="Helical" evidence="8">
    <location>
        <begin position="81"/>
        <end position="100"/>
    </location>
</feature>
<feature type="compositionally biased region" description="Low complexity" evidence="7">
    <location>
        <begin position="483"/>
        <end position="496"/>
    </location>
</feature>
<comment type="caution">
    <text evidence="10">The sequence shown here is derived from an EMBL/GenBank/DDBJ whole genome shotgun (WGS) entry which is preliminary data.</text>
</comment>
<evidence type="ECO:0000256" key="3">
    <source>
        <dbReference type="ARBA" id="ARBA00022475"/>
    </source>
</evidence>
<dbReference type="GO" id="GO:0005886">
    <property type="term" value="C:plasma membrane"/>
    <property type="evidence" value="ECO:0007669"/>
    <property type="project" value="UniProtKB-SubCell"/>
</dbReference>
<evidence type="ECO:0000259" key="9">
    <source>
        <dbReference type="PROSITE" id="PS50850"/>
    </source>
</evidence>
<protein>
    <submittedName>
        <fullName evidence="10">EmrB/QacA subfamily drug resistance transporter</fullName>
    </submittedName>
</protein>
<feature type="transmembrane region" description="Helical" evidence="8">
    <location>
        <begin position="106"/>
        <end position="128"/>
    </location>
</feature>
<dbReference type="InterPro" id="IPR004638">
    <property type="entry name" value="EmrB-like"/>
</dbReference>
<feature type="transmembrane region" description="Helical" evidence="8">
    <location>
        <begin position="16"/>
        <end position="38"/>
    </location>
</feature>
<dbReference type="AlphaFoldDB" id="A0A7W7W883"/>
<dbReference type="InterPro" id="IPR020846">
    <property type="entry name" value="MFS_dom"/>
</dbReference>
<feature type="transmembrane region" description="Helical" evidence="8">
    <location>
        <begin position="202"/>
        <end position="222"/>
    </location>
</feature>
<evidence type="ECO:0000256" key="1">
    <source>
        <dbReference type="ARBA" id="ARBA00004651"/>
    </source>
</evidence>
<accession>A0A7W7W883</accession>
<sequence>MSETANRADRMRWPALYVLCAGTLMIVLDGSIVTVALPTIGSALHFSQTSLSWLVNAYMIAFGGLLLLSGRLGDLIGRKRMFLTGITAFTAASLLCGLSGSQELLITGRFLQGVGGAMASAVTLGMIVTMFTEPREQAKAIGVFSFVAAAGGSIGVIAGGVLTQAVGWYSIFYINVLIGIVIVALAARLFQPDRGLGFGAGADLLGAFLVTSGLMLLVYTINKAEEHGWGSAHTLGLGAASIVLLAGFVLRQAKVSSPLLPLRLFRSRYLWGANVVQILFVAALFGFQFLLALYLQSVNGYSAIETGLAYLPGPIVIAAISLGLSARLMTRFGGRTVLLAGLVSTVAALLLLARLPLHATYTMDVLPAVVLLGAGAGLALPAVIGLAMSGATLSDSGLASGLLNTTQQIGGALGVAALATLASSHAQNLLPSAESAAAASTYGYRLAFGVAAGLLVAAFLLTATVLSSPKALPPRPSEGGTPSDATDASASARSSAGEIPQGPDGGTDPGASSAGAGRARLERS</sequence>
<dbReference type="NCBIfam" id="TIGR00711">
    <property type="entry name" value="efflux_EmrB"/>
    <property type="match status" value="1"/>
</dbReference>
<feature type="transmembrane region" description="Helical" evidence="8">
    <location>
        <begin position="168"/>
        <end position="190"/>
    </location>
</feature>
<feature type="transmembrane region" description="Helical" evidence="8">
    <location>
        <begin position="50"/>
        <end position="69"/>
    </location>
</feature>
<dbReference type="GO" id="GO:0022857">
    <property type="term" value="F:transmembrane transporter activity"/>
    <property type="evidence" value="ECO:0007669"/>
    <property type="project" value="InterPro"/>
</dbReference>
<feature type="transmembrane region" description="Helical" evidence="8">
    <location>
        <begin position="336"/>
        <end position="353"/>
    </location>
</feature>
<feature type="region of interest" description="Disordered" evidence="7">
    <location>
        <begin position="470"/>
        <end position="524"/>
    </location>
</feature>
<feature type="transmembrane region" description="Helical" evidence="8">
    <location>
        <begin position="446"/>
        <end position="466"/>
    </location>
</feature>
<evidence type="ECO:0000256" key="4">
    <source>
        <dbReference type="ARBA" id="ARBA00022692"/>
    </source>
</evidence>
<dbReference type="InterPro" id="IPR011701">
    <property type="entry name" value="MFS"/>
</dbReference>
<keyword evidence="11" id="KW-1185">Reference proteome</keyword>
<dbReference type="PANTHER" id="PTHR42718:SF46">
    <property type="entry name" value="BLR6921 PROTEIN"/>
    <property type="match status" value="1"/>
</dbReference>
<comment type="subcellular location">
    <subcellularLocation>
        <location evidence="1">Cell membrane</location>
        <topology evidence="1">Multi-pass membrane protein</topology>
    </subcellularLocation>
</comment>
<reference evidence="10 11" key="1">
    <citation type="submission" date="2020-08" db="EMBL/GenBank/DDBJ databases">
        <title>Sequencing the genomes of 1000 actinobacteria strains.</title>
        <authorList>
            <person name="Klenk H.-P."/>
        </authorList>
    </citation>
    <scope>NUCLEOTIDE SEQUENCE [LARGE SCALE GENOMIC DNA]</scope>
    <source>
        <strain evidence="10 11">DSM 43023</strain>
    </source>
</reference>
<dbReference type="EMBL" id="JACHJU010000001">
    <property type="protein sequence ID" value="MBB4936824.1"/>
    <property type="molecule type" value="Genomic_DNA"/>
</dbReference>
<dbReference type="InterPro" id="IPR036259">
    <property type="entry name" value="MFS_trans_sf"/>
</dbReference>
<dbReference type="Gene3D" id="1.20.1250.20">
    <property type="entry name" value="MFS general substrate transporter like domains"/>
    <property type="match status" value="1"/>
</dbReference>
<feature type="transmembrane region" description="Helical" evidence="8">
    <location>
        <begin position="140"/>
        <end position="162"/>
    </location>
</feature>
<evidence type="ECO:0000313" key="11">
    <source>
        <dbReference type="Proteomes" id="UP000534286"/>
    </source>
</evidence>
<dbReference type="RefSeq" id="WP_246465991.1">
    <property type="nucleotide sequence ID" value="NZ_BAABEK010000069.1"/>
</dbReference>
<dbReference type="PANTHER" id="PTHR42718">
    <property type="entry name" value="MAJOR FACILITATOR SUPERFAMILY MULTIDRUG TRANSPORTER MFSC"/>
    <property type="match status" value="1"/>
</dbReference>
<dbReference type="CDD" id="cd17321">
    <property type="entry name" value="MFS_MMR_MDR_like"/>
    <property type="match status" value="1"/>
</dbReference>
<dbReference type="PROSITE" id="PS50850">
    <property type="entry name" value="MFS"/>
    <property type="match status" value="1"/>
</dbReference>
<gene>
    <name evidence="10" type="ORF">FHR32_001129</name>
</gene>
<dbReference type="Gene3D" id="1.20.1720.10">
    <property type="entry name" value="Multidrug resistance protein D"/>
    <property type="match status" value="1"/>
</dbReference>